<comment type="caution">
    <text evidence="1">The sequence shown here is derived from an EMBL/GenBank/DDBJ whole genome shotgun (WGS) entry which is preliminary data.</text>
</comment>
<dbReference type="SUPFAM" id="SSF52402">
    <property type="entry name" value="Adenine nucleotide alpha hydrolases-like"/>
    <property type="match status" value="1"/>
</dbReference>
<organism evidence="1 2">
    <name type="scientific">candidate division WOR-3 bacterium RBG_13_43_14</name>
    <dbReference type="NCBI Taxonomy" id="1802590"/>
    <lineage>
        <taxon>Bacteria</taxon>
        <taxon>Bacteria division WOR-3</taxon>
    </lineage>
</organism>
<dbReference type="Gene3D" id="3.40.50.620">
    <property type="entry name" value="HUPs"/>
    <property type="match status" value="1"/>
</dbReference>
<proteinExistence type="predicted"/>
<sequence length="138" mass="15922">MFERILAILFNKKLSPKTINLLRDLAEHHRSKVMVNALLDENLLEMMSQTNGQNIEKVRQNEKNLSWYKVYGIEETFKEAGLFVNVGVSEFTNEDDLLTLINQSKCDLLVVCEPGEHDLKKIEKLVQHIEIPIFLIPG</sequence>
<dbReference type="InterPro" id="IPR014729">
    <property type="entry name" value="Rossmann-like_a/b/a_fold"/>
</dbReference>
<evidence type="ECO:0000313" key="1">
    <source>
        <dbReference type="EMBL" id="OGC43139.1"/>
    </source>
</evidence>
<evidence type="ECO:0000313" key="2">
    <source>
        <dbReference type="Proteomes" id="UP000177025"/>
    </source>
</evidence>
<name>A0A1F4UDZ1_UNCW3</name>
<dbReference type="Proteomes" id="UP000177025">
    <property type="component" value="Unassembled WGS sequence"/>
</dbReference>
<dbReference type="AlphaFoldDB" id="A0A1F4UDZ1"/>
<protein>
    <recommendedName>
        <fullName evidence="3">UspA domain-containing protein</fullName>
    </recommendedName>
</protein>
<accession>A0A1F4UDZ1</accession>
<evidence type="ECO:0008006" key="3">
    <source>
        <dbReference type="Google" id="ProtNLM"/>
    </source>
</evidence>
<reference evidence="1 2" key="1">
    <citation type="journal article" date="2016" name="Nat. Commun.">
        <title>Thousands of microbial genomes shed light on interconnected biogeochemical processes in an aquifer system.</title>
        <authorList>
            <person name="Anantharaman K."/>
            <person name="Brown C.T."/>
            <person name="Hug L.A."/>
            <person name="Sharon I."/>
            <person name="Castelle C.J."/>
            <person name="Probst A.J."/>
            <person name="Thomas B.C."/>
            <person name="Singh A."/>
            <person name="Wilkins M.J."/>
            <person name="Karaoz U."/>
            <person name="Brodie E.L."/>
            <person name="Williams K.H."/>
            <person name="Hubbard S.S."/>
            <person name="Banfield J.F."/>
        </authorList>
    </citation>
    <scope>NUCLEOTIDE SEQUENCE [LARGE SCALE GENOMIC DNA]</scope>
</reference>
<gene>
    <name evidence="1" type="ORF">A2Y85_01275</name>
</gene>
<dbReference type="EMBL" id="MEUM01000035">
    <property type="protein sequence ID" value="OGC43139.1"/>
    <property type="molecule type" value="Genomic_DNA"/>
</dbReference>